<evidence type="ECO:0000259" key="1">
    <source>
        <dbReference type="Pfam" id="PF00534"/>
    </source>
</evidence>
<feature type="domain" description="Glycosyl transferase family 1" evidence="1">
    <location>
        <begin position="193"/>
        <end position="361"/>
    </location>
</feature>
<dbReference type="AlphaFoldDB" id="A0AAW6TRP0"/>
<organism evidence="3 4">
    <name type="scientific">Anaerobaca lacustris</name>
    <dbReference type="NCBI Taxonomy" id="3044600"/>
    <lineage>
        <taxon>Bacteria</taxon>
        <taxon>Pseudomonadati</taxon>
        <taxon>Planctomycetota</taxon>
        <taxon>Phycisphaerae</taxon>
        <taxon>Sedimentisphaerales</taxon>
        <taxon>Anaerobacaceae</taxon>
        <taxon>Anaerobaca</taxon>
    </lineage>
</organism>
<dbReference type="Gene3D" id="3.40.50.2000">
    <property type="entry name" value="Glycogen Phosphorylase B"/>
    <property type="match status" value="2"/>
</dbReference>
<comment type="caution">
    <text evidence="3">The sequence shown here is derived from an EMBL/GenBank/DDBJ whole genome shotgun (WGS) entry which is preliminary data.</text>
</comment>
<keyword evidence="3" id="KW-0808">Transferase</keyword>
<keyword evidence="3" id="KW-0328">Glycosyltransferase</keyword>
<dbReference type="RefSeq" id="WP_349243254.1">
    <property type="nucleotide sequence ID" value="NZ_JASCXX010000002.1"/>
</dbReference>
<dbReference type="Proteomes" id="UP001431776">
    <property type="component" value="Unassembled WGS sequence"/>
</dbReference>
<dbReference type="CDD" id="cd03801">
    <property type="entry name" value="GT4_PimA-like"/>
    <property type="match status" value="1"/>
</dbReference>
<sequence>MTRHITAVHFWAGCPKSANSKWQRFLAVVRRCHQEDWRNVLVLSRMPDDVALVEPFTDAGCEIVLQQRSPGNFDAGSIWRTFRLLRRLKCDIFHCHNDHTSPLIGAALARVPVRIWSKLAMSSHYEQAIAPTGIHRIQASVRLSGVLAHRIHTVSDAVGQELIALGIAKDKVQTIRCPIDLARYDGADGLSFRRELGSGQQDLWVTAIGHAVSVKGWDVLVRAFGQMAGEFPQAQLALVGSSDDNGERDFGQAIRALVQEAGLAARVRFLGHRCDIPACLAGSDVFVLPSRSEGQPLALMEAMAAGRPCIAAAVGGVPETITHGETGLLFDRENVEQLTDCLRSVLADTFLRRRLGAAARKSSSAFDLETYVEAVFALYCSLLEKNGRFAE</sequence>
<name>A0AAW6TRP0_9BACT</name>
<dbReference type="SUPFAM" id="SSF53756">
    <property type="entry name" value="UDP-Glycosyltransferase/glycogen phosphorylase"/>
    <property type="match status" value="1"/>
</dbReference>
<accession>A0AAW6TRP0</accession>
<keyword evidence="4" id="KW-1185">Reference proteome</keyword>
<dbReference type="Pfam" id="PF13439">
    <property type="entry name" value="Glyco_transf_4"/>
    <property type="match status" value="1"/>
</dbReference>
<proteinExistence type="predicted"/>
<dbReference type="InterPro" id="IPR028098">
    <property type="entry name" value="Glyco_trans_4-like_N"/>
</dbReference>
<dbReference type="PANTHER" id="PTHR12526">
    <property type="entry name" value="GLYCOSYLTRANSFERASE"/>
    <property type="match status" value="1"/>
</dbReference>
<dbReference type="InterPro" id="IPR001296">
    <property type="entry name" value="Glyco_trans_1"/>
</dbReference>
<feature type="domain" description="Glycosyltransferase subfamily 4-like N-terminal" evidence="2">
    <location>
        <begin position="44"/>
        <end position="183"/>
    </location>
</feature>
<evidence type="ECO:0000313" key="3">
    <source>
        <dbReference type="EMBL" id="MDI6447842.1"/>
    </source>
</evidence>
<evidence type="ECO:0000313" key="4">
    <source>
        <dbReference type="Proteomes" id="UP001431776"/>
    </source>
</evidence>
<dbReference type="EMBL" id="JASCXX010000002">
    <property type="protein sequence ID" value="MDI6447842.1"/>
    <property type="molecule type" value="Genomic_DNA"/>
</dbReference>
<gene>
    <name evidence="3" type="ORF">QJ522_02205</name>
</gene>
<dbReference type="EC" id="2.4.-.-" evidence="3"/>
<dbReference type="GO" id="GO:0016757">
    <property type="term" value="F:glycosyltransferase activity"/>
    <property type="evidence" value="ECO:0007669"/>
    <property type="project" value="UniProtKB-KW"/>
</dbReference>
<protein>
    <submittedName>
        <fullName evidence="3">Glycosyltransferase family 4 protein</fullName>
        <ecNumber evidence="3">2.4.-.-</ecNumber>
    </submittedName>
</protein>
<dbReference type="Pfam" id="PF00534">
    <property type="entry name" value="Glycos_transf_1"/>
    <property type="match status" value="1"/>
</dbReference>
<reference evidence="3" key="1">
    <citation type="submission" date="2023-05" db="EMBL/GenBank/DDBJ databases">
        <title>Anaerotaeda fermentans gen. nov., sp. nov., a novel anaerobic planctomycete of the new family within the order Sedimentisphaerales isolated from Taman Peninsula, Russia.</title>
        <authorList>
            <person name="Khomyakova M.A."/>
            <person name="Merkel A.Y."/>
            <person name="Slobodkin A.I."/>
        </authorList>
    </citation>
    <scope>NUCLEOTIDE SEQUENCE</scope>
    <source>
        <strain evidence="3">M17dextr</strain>
    </source>
</reference>
<evidence type="ECO:0000259" key="2">
    <source>
        <dbReference type="Pfam" id="PF13439"/>
    </source>
</evidence>